<dbReference type="EMBL" id="QUTA01002086">
    <property type="protein sequence ID" value="RHY28720.1"/>
    <property type="molecule type" value="Genomic_DNA"/>
</dbReference>
<organism evidence="3 4">
    <name type="scientific">Aphanomyces astaci</name>
    <name type="common">Crayfish plague agent</name>
    <dbReference type="NCBI Taxonomy" id="112090"/>
    <lineage>
        <taxon>Eukaryota</taxon>
        <taxon>Sar</taxon>
        <taxon>Stramenopiles</taxon>
        <taxon>Oomycota</taxon>
        <taxon>Saprolegniomycetes</taxon>
        <taxon>Saprolegniales</taxon>
        <taxon>Verrucalvaceae</taxon>
        <taxon>Aphanomyces</taxon>
    </lineage>
</organism>
<name>A0A397BY78_APHAT</name>
<dbReference type="Proteomes" id="UP000266239">
    <property type="component" value="Unassembled WGS sequence"/>
</dbReference>
<dbReference type="AlphaFoldDB" id="A0A397BY78"/>
<dbReference type="Pfam" id="PF00069">
    <property type="entry name" value="Pkinase"/>
    <property type="match status" value="1"/>
</dbReference>
<feature type="transmembrane region" description="Helical" evidence="1">
    <location>
        <begin position="31"/>
        <end position="52"/>
    </location>
</feature>
<dbReference type="GO" id="GO:0005524">
    <property type="term" value="F:ATP binding"/>
    <property type="evidence" value="ECO:0007669"/>
    <property type="project" value="InterPro"/>
</dbReference>
<dbReference type="SMART" id="SM00220">
    <property type="entry name" value="S_TKc"/>
    <property type="match status" value="1"/>
</dbReference>
<dbReference type="Gene3D" id="1.10.510.10">
    <property type="entry name" value="Transferase(Phosphotransferase) domain 1"/>
    <property type="match status" value="1"/>
</dbReference>
<dbReference type="PROSITE" id="PS00108">
    <property type="entry name" value="PROTEIN_KINASE_ST"/>
    <property type="match status" value="1"/>
</dbReference>
<keyword evidence="1" id="KW-0812">Transmembrane</keyword>
<evidence type="ECO:0000256" key="1">
    <source>
        <dbReference type="SAM" id="Phobius"/>
    </source>
</evidence>
<dbReference type="GO" id="GO:0004674">
    <property type="term" value="F:protein serine/threonine kinase activity"/>
    <property type="evidence" value="ECO:0007669"/>
    <property type="project" value="TreeGrafter"/>
</dbReference>
<feature type="domain" description="Protein kinase" evidence="2">
    <location>
        <begin position="222"/>
        <end position="501"/>
    </location>
</feature>
<proteinExistence type="predicted"/>
<evidence type="ECO:0000313" key="3">
    <source>
        <dbReference type="EMBL" id="RHY28720.1"/>
    </source>
</evidence>
<dbReference type="PROSITE" id="PS50011">
    <property type="entry name" value="PROTEIN_KINASE_DOM"/>
    <property type="match status" value="1"/>
</dbReference>
<sequence length="536" mass="58804">MNVTNYADLNRIERGTQVTTFDRARMIQRDWIHYIFMKVLHFPAALLALLLLPHAHADCNDSMRSAYLQQRSLCVATSKLPHVDPAIYCQVPSCRDALGLLEGLAPTCTGSLAATDLPMGCQRYLRLIPSVVGACHINATTAPGILKATVDREMPQCDAIVRSNSRNASDAASKSSISLFLIAGLVGGIVQLANPNDPSTTALNDIRYDARMAKFWHPQNKLSQISLRSKGGYGMVYRAQLDTDERGKIAVALKQLLPSRAQKMEHIEHFMHEIRLASTLVHPNIVPFVGFTWSSDLHKFLRAEFAKPPRDKRSSLFTWRGGNDGTPRCTKLSIAANVIDAIAYLHGQTPHSIVHRDLKSKNILLDGLFVAHLADFGVSRLTASECDAVMTARVGTSAWIAPEVLRGDKYSYQADMYSFGVLLAELDTLQDPYKDTTLQPEVAGLSAAKLASKVAHGKITPAFSDSVPPFIKVMATKCLSYDYTARPSAAQVAMELTSQLIKQNHRQSRLMYHPNPAPDLKTPGTSSHAAYTAAAL</sequence>
<dbReference type="Gene3D" id="3.30.200.20">
    <property type="entry name" value="Phosphorylase Kinase, domain 1"/>
    <property type="match status" value="1"/>
</dbReference>
<dbReference type="SUPFAM" id="SSF56112">
    <property type="entry name" value="Protein kinase-like (PK-like)"/>
    <property type="match status" value="1"/>
</dbReference>
<dbReference type="PANTHER" id="PTHR44329:SF214">
    <property type="entry name" value="PROTEIN KINASE DOMAIN-CONTAINING PROTEIN"/>
    <property type="match status" value="1"/>
</dbReference>
<dbReference type="InterPro" id="IPR011009">
    <property type="entry name" value="Kinase-like_dom_sf"/>
</dbReference>
<comment type="caution">
    <text evidence="3">The sequence shown here is derived from an EMBL/GenBank/DDBJ whole genome shotgun (WGS) entry which is preliminary data.</text>
</comment>
<dbReference type="InterPro" id="IPR008271">
    <property type="entry name" value="Ser/Thr_kinase_AS"/>
</dbReference>
<dbReference type="InterPro" id="IPR051681">
    <property type="entry name" value="Ser/Thr_Kinases-Pseudokinases"/>
</dbReference>
<dbReference type="InterPro" id="IPR000719">
    <property type="entry name" value="Prot_kinase_dom"/>
</dbReference>
<protein>
    <recommendedName>
        <fullName evidence="2">Protein kinase domain-containing protein</fullName>
    </recommendedName>
</protein>
<gene>
    <name evidence="3" type="ORF">DYB25_006818</name>
</gene>
<accession>A0A397BY78</accession>
<reference evidence="3 4" key="1">
    <citation type="submission" date="2018-08" db="EMBL/GenBank/DDBJ databases">
        <title>Aphanomyces genome sequencing and annotation.</title>
        <authorList>
            <person name="Minardi D."/>
            <person name="Oidtmann B."/>
            <person name="Van Der Giezen M."/>
            <person name="Studholme D.J."/>
        </authorList>
    </citation>
    <scope>NUCLEOTIDE SEQUENCE [LARGE SCALE GENOMIC DNA]</scope>
    <source>
        <strain evidence="3 4">Yx</strain>
    </source>
</reference>
<dbReference type="PANTHER" id="PTHR44329">
    <property type="entry name" value="SERINE/THREONINE-PROTEIN KINASE TNNI3K-RELATED"/>
    <property type="match status" value="1"/>
</dbReference>
<keyword evidence="1" id="KW-0472">Membrane</keyword>
<evidence type="ECO:0000313" key="4">
    <source>
        <dbReference type="Proteomes" id="UP000266239"/>
    </source>
</evidence>
<keyword evidence="1" id="KW-1133">Transmembrane helix</keyword>
<evidence type="ECO:0000259" key="2">
    <source>
        <dbReference type="PROSITE" id="PS50011"/>
    </source>
</evidence>
<dbReference type="VEuPathDB" id="FungiDB:H257_09961"/>